<evidence type="ECO:0000313" key="1">
    <source>
        <dbReference type="EMBL" id="QHT38203.1"/>
    </source>
</evidence>
<protein>
    <recommendedName>
        <fullName evidence="2">F-box domain-containing protein</fullName>
    </recommendedName>
</protein>
<accession>A0A6C0FC62</accession>
<evidence type="ECO:0008006" key="2">
    <source>
        <dbReference type="Google" id="ProtNLM"/>
    </source>
</evidence>
<dbReference type="EMBL" id="MN738828">
    <property type="protein sequence ID" value="QHT38203.1"/>
    <property type="molecule type" value="Genomic_DNA"/>
</dbReference>
<proteinExistence type="predicted"/>
<name>A0A6C0FC62_9ZZZZ</name>
<organism evidence="1">
    <name type="scientific">viral metagenome</name>
    <dbReference type="NCBI Taxonomy" id="1070528"/>
    <lineage>
        <taxon>unclassified sequences</taxon>
        <taxon>metagenomes</taxon>
        <taxon>organismal metagenomes</taxon>
    </lineage>
</organism>
<dbReference type="AlphaFoldDB" id="A0A6C0FC62"/>
<reference evidence="1" key="1">
    <citation type="journal article" date="2020" name="Nature">
        <title>Giant virus diversity and host interactions through global metagenomics.</title>
        <authorList>
            <person name="Schulz F."/>
            <person name="Roux S."/>
            <person name="Paez-Espino D."/>
            <person name="Jungbluth S."/>
            <person name="Walsh D.A."/>
            <person name="Denef V.J."/>
            <person name="McMahon K.D."/>
            <person name="Konstantinidis K.T."/>
            <person name="Eloe-Fadrosh E.A."/>
            <person name="Kyrpides N.C."/>
            <person name="Woyke T."/>
        </authorList>
    </citation>
    <scope>NUCLEOTIDE SEQUENCE</scope>
    <source>
        <strain evidence="1">GVMAG-S-ERX556049-19</strain>
    </source>
</reference>
<sequence>MLHLPNEVLRHIYSFDPTYHHIYKNCIHELKQKWKKEYNDYVLWRAHCC</sequence>